<sequence>MQIAICDEFTQGLTSRIDSYFSVLYLGGLGK</sequence>
<organism evidence="1">
    <name type="scientific">Anguilla anguilla</name>
    <name type="common">European freshwater eel</name>
    <name type="synonym">Muraena anguilla</name>
    <dbReference type="NCBI Taxonomy" id="7936"/>
    <lineage>
        <taxon>Eukaryota</taxon>
        <taxon>Metazoa</taxon>
        <taxon>Chordata</taxon>
        <taxon>Craniata</taxon>
        <taxon>Vertebrata</taxon>
        <taxon>Euteleostomi</taxon>
        <taxon>Actinopterygii</taxon>
        <taxon>Neopterygii</taxon>
        <taxon>Teleostei</taxon>
        <taxon>Anguilliformes</taxon>
        <taxon>Anguillidae</taxon>
        <taxon>Anguilla</taxon>
    </lineage>
</organism>
<reference evidence="1" key="2">
    <citation type="journal article" date="2015" name="Fish Shellfish Immunol.">
        <title>Early steps in the European eel (Anguilla anguilla)-Vibrio vulnificus interaction in the gills: Role of the RtxA13 toxin.</title>
        <authorList>
            <person name="Callol A."/>
            <person name="Pajuelo D."/>
            <person name="Ebbesson L."/>
            <person name="Teles M."/>
            <person name="MacKenzie S."/>
            <person name="Amaro C."/>
        </authorList>
    </citation>
    <scope>NUCLEOTIDE SEQUENCE</scope>
</reference>
<reference evidence="1" key="1">
    <citation type="submission" date="2014-11" db="EMBL/GenBank/DDBJ databases">
        <authorList>
            <person name="Amaro Gonzalez C."/>
        </authorList>
    </citation>
    <scope>NUCLEOTIDE SEQUENCE</scope>
</reference>
<protein>
    <submittedName>
        <fullName evidence="1">Uncharacterized protein</fullName>
    </submittedName>
</protein>
<accession>A0A0E9XDG5</accession>
<name>A0A0E9XDG5_ANGAN</name>
<evidence type="ECO:0000313" key="1">
    <source>
        <dbReference type="EMBL" id="JAI00705.1"/>
    </source>
</evidence>
<dbReference type="EMBL" id="GBXM01007873">
    <property type="protein sequence ID" value="JAI00705.1"/>
    <property type="molecule type" value="Transcribed_RNA"/>
</dbReference>
<dbReference type="AlphaFoldDB" id="A0A0E9XDG5"/>
<proteinExistence type="predicted"/>